<organism evidence="1">
    <name type="scientific">Eremomyces bilateralis CBS 781.70</name>
    <dbReference type="NCBI Taxonomy" id="1392243"/>
    <lineage>
        <taxon>Eukaryota</taxon>
        <taxon>Fungi</taxon>
        <taxon>Dikarya</taxon>
        <taxon>Ascomycota</taxon>
        <taxon>Pezizomycotina</taxon>
        <taxon>Dothideomycetes</taxon>
        <taxon>Dothideomycetes incertae sedis</taxon>
        <taxon>Eremomycetales</taxon>
        <taxon>Eremomycetaceae</taxon>
        <taxon>Eremomyces</taxon>
    </lineage>
</organism>
<gene>
    <name evidence="1 3" type="ORF">P152DRAFT_461676</name>
</gene>
<dbReference type="RefSeq" id="XP_033530890.1">
    <property type="nucleotide sequence ID" value="XM_033680176.1"/>
</dbReference>
<dbReference type="EMBL" id="ML975174">
    <property type="protein sequence ID" value="KAF1809259.1"/>
    <property type="molecule type" value="Genomic_DNA"/>
</dbReference>
<reference evidence="3" key="2">
    <citation type="submission" date="2020-04" db="EMBL/GenBank/DDBJ databases">
        <authorList>
            <consortium name="NCBI Genome Project"/>
        </authorList>
    </citation>
    <scope>NUCLEOTIDE SEQUENCE</scope>
    <source>
        <strain evidence="3">CBS 781.70</strain>
    </source>
</reference>
<dbReference type="AlphaFoldDB" id="A0A6G1FUB7"/>
<evidence type="ECO:0008006" key="4">
    <source>
        <dbReference type="Google" id="ProtNLM"/>
    </source>
</evidence>
<dbReference type="OrthoDB" id="1638493at2759"/>
<dbReference type="GeneID" id="54420746"/>
<protein>
    <recommendedName>
        <fullName evidence="4">F-box domain-containing protein</fullName>
    </recommendedName>
</protein>
<sequence>MLFSEDLATELILSVFYNCRSVSDALALASTCHRFHRIFASRKLEILEHAAEKQYGPLHDAIQLLTHNESQPAHLPRSVPLSLALLQQLVHVGRIAARWTAIYPLKKWKSNYEDRRLLTQPERHRFRRALYRLWLFDRAFHTPAHPREDRLLPRTVADRADLLHNWPTTHLAEIADVQSVLRDVIHTSICPSNGAIARKYRNRFPDADRGNLLFNIHLNYPEAPARLRETSPSEFHRQQNDASLFYTHIEHTPAAIRKFQLSKYNPTTYHEPGAEGWGDEVLHYYVVEDMLKLDPEALLWLKDHAPLKRQVETYVKGLGDWFENNGETFAQTMEWVLEQRGEEVAEMMEGLACGELGVVAEDEE</sequence>
<keyword evidence="2" id="KW-1185">Reference proteome</keyword>
<evidence type="ECO:0000313" key="3">
    <source>
        <dbReference type="RefSeq" id="XP_033530890.1"/>
    </source>
</evidence>
<dbReference type="Proteomes" id="UP000504638">
    <property type="component" value="Unplaced"/>
</dbReference>
<evidence type="ECO:0000313" key="1">
    <source>
        <dbReference type="EMBL" id="KAF1809259.1"/>
    </source>
</evidence>
<reference evidence="3" key="3">
    <citation type="submission" date="2025-04" db="UniProtKB">
        <authorList>
            <consortium name="RefSeq"/>
        </authorList>
    </citation>
    <scope>IDENTIFICATION</scope>
    <source>
        <strain evidence="3">CBS 781.70</strain>
    </source>
</reference>
<proteinExistence type="predicted"/>
<reference evidence="1 3" key="1">
    <citation type="submission" date="2020-01" db="EMBL/GenBank/DDBJ databases">
        <authorList>
            <consortium name="DOE Joint Genome Institute"/>
            <person name="Haridas S."/>
            <person name="Albert R."/>
            <person name="Binder M."/>
            <person name="Bloem J."/>
            <person name="Labutti K."/>
            <person name="Salamov A."/>
            <person name="Andreopoulos B."/>
            <person name="Baker S.E."/>
            <person name="Barry K."/>
            <person name="Bills G."/>
            <person name="Bluhm B.H."/>
            <person name="Cannon C."/>
            <person name="Castanera R."/>
            <person name="Culley D.E."/>
            <person name="Daum C."/>
            <person name="Ezra D."/>
            <person name="Gonzalez J.B."/>
            <person name="Henrissat B."/>
            <person name="Kuo A."/>
            <person name="Liang C."/>
            <person name="Lipzen A."/>
            <person name="Lutzoni F."/>
            <person name="Magnuson J."/>
            <person name="Mondo S."/>
            <person name="Nolan M."/>
            <person name="Ohm R."/>
            <person name="Pangilinan J."/>
            <person name="Park H.-J."/>
            <person name="Ramirez L."/>
            <person name="Alfaro M."/>
            <person name="Sun H."/>
            <person name="Tritt A."/>
            <person name="Yoshinaga Y."/>
            <person name="Zwiers L.-H."/>
            <person name="Turgeon B.G."/>
            <person name="Goodwin S.B."/>
            <person name="Spatafora J.W."/>
            <person name="Crous P.W."/>
            <person name="Grigoriev I.V."/>
        </authorList>
    </citation>
    <scope>NUCLEOTIDE SEQUENCE</scope>
    <source>
        <strain evidence="1 3">CBS 781.70</strain>
    </source>
</reference>
<dbReference type="CDD" id="cd09917">
    <property type="entry name" value="F-box_SF"/>
    <property type="match status" value="1"/>
</dbReference>
<evidence type="ECO:0000313" key="2">
    <source>
        <dbReference type="Proteomes" id="UP000504638"/>
    </source>
</evidence>
<accession>A0A6G1FUB7</accession>
<name>A0A6G1FUB7_9PEZI</name>